<organism evidence="1 2">
    <name type="scientific">Phrynosoma platyrhinos</name>
    <name type="common">Desert horned lizard</name>
    <dbReference type="NCBI Taxonomy" id="52577"/>
    <lineage>
        <taxon>Eukaryota</taxon>
        <taxon>Metazoa</taxon>
        <taxon>Chordata</taxon>
        <taxon>Craniata</taxon>
        <taxon>Vertebrata</taxon>
        <taxon>Euteleostomi</taxon>
        <taxon>Lepidosauria</taxon>
        <taxon>Squamata</taxon>
        <taxon>Bifurcata</taxon>
        <taxon>Unidentata</taxon>
        <taxon>Episquamata</taxon>
        <taxon>Toxicofera</taxon>
        <taxon>Iguania</taxon>
        <taxon>Phrynosomatidae</taxon>
        <taxon>Phrynosomatinae</taxon>
        <taxon>Phrynosoma</taxon>
    </lineage>
</organism>
<name>A0ABQ7T0D6_PHRPL</name>
<reference evidence="1 2" key="1">
    <citation type="journal article" date="2022" name="Gigascience">
        <title>A chromosome-level genome assembly and annotation of the desert horned lizard, Phrynosoma platyrhinos, provides insight into chromosomal rearrangements among reptiles.</title>
        <authorList>
            <person name="Koochekian N."/>
            <person name="Ascanio A."/>
            <person name="Farleigh K."/>
            <person name="Card D.C."/>
            <person name="Schield D.R."/>
            <person name="Castoe T.A."/>
            <person name="Jezkova T."/>
        </authorList>
    </citation>
    <scope>NUCLEOTIDE SEQUENCE [LARGE SCALE GENOMIC DNA]</scope>
    <source>
        <strain evidence="1">NK-2021</strain>
    </source>
</reference>
<accession>A0ABQ7T0D6</accession>
<evidence type="ECO:0000313" key="2">
    <source>
        <dbReference type="Proteomes" id="UP000826234"/>
    </source>
</evidence>
<gene>
    <name evidence="1" type="ORF">JD844_031010</name>
</gene>
<dbReference type="Proteomes" id="UP000826234">
    <property type="component" value="Unassembled WGS sequence"/>
</dbReference>
<sequence>MRLALPTFSKKREMKNQMGVLTITMAQSIHLGQSGIQLNVSNAGVVKMEWSAVTGMVELHTWKDAYQLLILKPVYTISIRKMTPQSLVFLKNMMSSFVPFMYEELYE</sequence>
<evidence type="ECO:0000313" key="1">
    <source>
        <dbReference type="EMBL" id="KAH0623081.1"/>
    </source>
</evidence>
<keyword evidence="2" id="KW-1185">Reference proteome</keyword>
<comment type="caution">
    <text evidence="1">The sequence shown here is derived from an EMBL/GenBank/DDBJ whole genome shotgun (WGS) entry which is preliminary data.</text>
</comment>
<protein>
    <submittedName>
        <fullName evidence="1">Uncharacterized protein</fullName>
    </submittedName>
</protein>
<dbReference type="EMBL" id="JAIPUX010003283">
    <property type="protein sequence ID" value="KAH0623081.1"/>
    <property type="molecule type" value="Genomic_DNA"/>
</dbReference>
<proteinExistence type="predicted"/>